<dbReference type="EMBL" id="BARV01040263">
    <property type="protein sequence ID" value="GAI52313.1"/>
    <property type="molecule type" value="Genomic_DNA"/>
</dbReference>
<keyword evidence="1" id="KW-0812">Transmembrane</keyword>
<protein>
    <submittedName>
        <fullName evidence="2">Uncharacterized protein</fullName>
    </submittedName>
</protein>
<evidence type="ECO:0000313" key="2">
    <source>
        <dbReference type="EMBL" id="GAI52313.1"/>
    </source>
</evidence>
<name>X1P8Y0_9ZZZZ</name>
<keyword evidence="1" id="KW-0472">Membrane</keyword>
<keyword evidence="1" id="KW-1133">Transmembrane helix</keyword>
<dbReference type="AlphaFoldDB" id="X1P8Y0"/>
<organism evidence="2">
    <name type="scientific">marine sediment metagenome</name>
    <dbReference type="NCBI Taxonomy" id="412755"/>
    <lineage>
        <taxon>unclassified sequences</taxon>
        <taxon>metagenomes</taxon>
        <taxon>ecological metagenomes</taxon>
    </lineage>
</organism>
<gene>
    <name evidence="2" type="ORF">S06H3_61404</name>
</gene>
<feature type="transmembrane region" description="Helical" evidence="1">
    <location>
        <begin position="6"/>
        <end position="27"/>
    </location>
</feature>
<comment type="caution">
    <text evidence="2">The sequence shown here is derived from an EMBL/GenBank/DDBJ whole genome shotgun (WGS) entry which is preliminary data.</text>
</comment>
<feature type="non-terminal residue" evidence="2">
    <location>
        <position position="31"/>
    </location>
</feature>
<accession>X1P8Y0</accession>
<sequence>MIFKTIGVIICYLLGIIILYLGIVIFAPGFS</sequence>
<reference evidence="2" key="1">
    <citation type="journal article" date="2014" name="Front. Microbiol.">
        <title>High frequency of phylogenetically diverse reductive dehalogenase-homologous genes in deep subseafloor sedimentary metagenomes.</title>
        <authorList>
            <person name="Kawai M."/>
            <person name="Futagami T."/>
            <person name="Toyoda A."/>
            <person name="Takaki Y."/>
            <person name="Nishi S."/>
            <person name="Hori S."/>
            <person name="Arai W."/>
            <person name="Tsubouchi T."/>
            <person name="Morono Y."/>
            <person name="Uchiyama I."/>
            <person name="Ito T."/>
            <person name="Fujiyama A."/>
            <person name="Inagaki F."/>
            <person name="Takami H."/>
        </authorList>
    </citation>
    <scope>NUCLEOTIDE SEQUENCE</scope>
    <source>
        <strain evidence="2">Expedition CK06-06</strain>
    </source>
</reference>
<evidence type="ECO:0000256" key="1">
    <source>
        <dbReference type="SAM" id="Phobius"/>
    </source>
</evidence>
<proteinExistence type="predicted"/>